<reference evidence="1" key="1">
    <citation type="journal article" date="2020" name="Stud. Mycol.">
        <title>101 Dothideomycetes genomes: a test case for predicting lifestyles and emergence of pathogens.</title>
        <authorList>
            <person name="Haridas S."/>
            <person name="Albert R."/>
            <person name="Binder M."/>
            <person name="Bloem J."/>
            <person name="Labutti K."/>
            <person name="Salamov A."/>
            <person name="Andreopoulos B."/>
            <person name="Baker S."/>
            <person name="Barry K."/>
            <person name="Bills G."/>
            <person name="Bluhm B."/>
            <person name="Cannon C."/>
            <person name="Castanera R."/>
            <person name="Culley D."/>
            <person name="Daum C."/>
            <person name="Ezra D."/>
            <person name="Gonzalez J."/>
            <person name="Henrissat B."/>
            <person name="Kuo A."/>
            <person name="Liang C."/>
            <person name="Lipzen A."/>
            <person name="Lutzoni F."/>
            <person name="Magnuson J."/>
            <person name="Mondo S."/>
            <person name="Nolan M."/>
            <person name="Ohm R."/>
            <person name="Pangilinan J."/>
            <person name="Park H.-J."/>
            <person name="Ramirez L."/>
            <person name="Alfaro M."/>
            <person name="Sun H."/>
            <person name="Tritt A."/>
            <person name="Yoshinaga Y."/>
            <person name="Zwiers L.-H."/>
            <person name="Turgeon B."/>
            <person name="Goodwin S."/>
            <person name="Spatafora J."/>
            <person name="Crous P."/>
            <person name="Grigoriev I."/>
        </authorList>
    </citation>
    <scope>NUCLEOTIDE SEQUENCE</scope>
    <source>
        <strain evidence="1">CBS 115976</strain>
    </source>
</reference>
<dbReference type="PANTHER" id="PTHR38790">
    <property type="entry name" value="2EXR DOMAIN-CONTAINING PROTEIN-RELATED"/>
    <property type="match status" value="1"/>
</dbReference>
<evidence type="ECO:0000313" key="1">
    <source>
        <dbReference type="EMBL" id="KAF2672624.1"/>
    </source>
</evidence>
<dbReference type="Proteomes" id="UP000799302">
    <property type="component" value="Unassembled WGS sequence"/>
</dbReference>
<evidence type="ECO:0000313" key="2">
    <source>
        <dbReference type="Proteomes" id="UP000799302"/>
    </source>
</evidence>
<dbReference type="OrthoDB" id="5413827at2759"/>
<dbReference type="EMBL" id="MU004231">
    <property type="protein sequence ID" value="KAF2672624.1"/>
    <property type="molecule type" value="Genomic_DNA"/>
</dbReference>
<organism evidence="1 2">
    <name type="scientific">Microthyrium microscopicum</name>
    <dbReference type="NCBI Taxonomy" id="703497"/>
    <lineage>
        <taxon>Eukaryota</taxon>
        <taxon>Fungi</taxon>
        <taxon>Dikarya</taxon>
        <taxon>Ascomycota</taxon>
        <taxon>Pezizomycotina</taxon>
        <taxon>Dothideomycetes</taxon>
        <taxon>Dothideomycetes incertae sedis</taxon>
        <taxon>Microthyriales</taxon>
        <taxon>Microthyriaceae</taxon>
        <taxon>Microthyrium</taxon>
    </lineage>
</organism>
<evidence type="ECO:0008006" key="3">
    <source>
        <dbReference type="Google" id="ProtNLM"/>
    </source>
</evidence>
<proteinExistence type="predicted"/>
<dbReference type="AlphaFoldDB" id="A0A6A6UP01"/>
<keyword evidence="2" id="KW-1185">Reference proteome</keyword>
<protein>
    <recommendedName>
        <fullName evidence="3">F-box domain-containing protein</fullName>
    </recommendedName>
</protein>
<name>A0A6A6UP01_9PEZI</name>
<gene>
    <name evidence="1" type="ORF">BT63DRAFT_132475</name>
</gene>
<sequence>MFYDSMKMTSEISMLTSQMSTLCLDTTSKQKQKAFPFLRLPSELRNRIYSLVAPTQTVRYAWTRNPKSSGYKAHIERENRTEWCESLLRVNRQIYTEFVTIWYRAVPYQIQLGVDSEIRFCGSIYHTCQEPPTTLRYVRELHIRFTPSWYKERNYGYYWYSHCDKPSCMRARNPENNLARLSHHLATPTLLLERCVIDCDKFTKHPIWFRIMAGFIPEFRSLQYCTDDPLAPIFWRYTQEKWERIFGSLRCLAGTIEVVLPPLKVRPKYCTRRIRCILKARDLTRRYLEGSINGNLRMTPADQKEFSRTLLESLKADVPKTDDWRYEEFLVATAASQAKELVIFYRLELWQPNFDWRRPICLEGDSLEEVLDEESYLGRFESCHGLHLLPRPPGPFTRKTEYWWPKSDGERVGRSGREIKLYGPE</sequence>
<accession>A0A6A6UP01</accession>